<dbReference type="EMBL" id="JACFXV010000063">
    <property type="protein sequence ID" value="MBA5778716.1"/>
    <property type="molecule type" value="Genomic_DNA"/>
</dbReference>
<dbReference type="Pfam" id="PF09361">
    <property type="entry name" value="Phasin_2"/>
    <property type="match status" value="1"/>
</dbReference>
<accession>A0A839AI12</accession>
<reference evidence="3 4" key="1">
    <citation type="submission" date="2020-07" db="EMBL/GenBank/DDBJ databases">
        <title>Stappia sp., F7233, whole genome shotgun sequencing project.</title>
        <authorList>
            <person name="Jiang S."/>
            <person name="Liu Z.W."/>
            <person name="Du Z.J."/>
        </authorList>
    </citation>
    <scope>NUCLEOTIDE SEQUENCE [LARGE SCALE GENOMIC DNA]</scope>
    <source>
        <strain evidence="3 4">F7233</strain>
    </source>
</reference>
<sequence>MLGLFFDAYRNETATSEPCWTQALQNWAMPSWDWAQAYDRFEYTLANVPVLANRAMLTGMEAMVDLQLEFLRRRFHANCDCVNSMLACEDPEEAVNVATDYWRQFVGDCEKQSKDVLAAIADGADRTCVTEAAGDTGQRRRRTARRKTPDGTVIPLDRAVSAPARDKAA</sequence>
<comment type="caution">
    <text evidence="3">The sequence shown here is derived from an EMBL/GenBank/DDBJ whole genome shotgun (WGS) entry which is preliminary data.</text>
</comment>
<protein>
    <submittedName>
        <fullName evidence="3">Phasin family protein</fullName>
    </submittedName>
</protein>
<feature type="region of interest" description="Disordered" evidence="1">
    <location>
        <begin position="132"/>
        <end position="169"/>
    </location>
</feature>
<evidence type="ECO:0000256" key="1">
    <source>
        <dbReference type="SAM" id="MobiDB-lite"/>
    </source>
</evidence>
<keyword evidence="4" id="KW-1185">Reference proteome</keyword>
<dbReference type="RefSeq" id="WP_182167248.1">
    <property type="nucleotide sequence ID" value="NZ_JACFXV010000063.1"/>
</dbReference>
<evidence type="ECO:0000313" key="3">
    <source>
        <dbReference type="EMBL" id="MBA5778716.1"/>
    </source>
</evidence>
<organism evidence="3 4">
    <name type="scientific">Stappia albiluteola</name>
    <dbReference type="NCBI Taxonomy" id="2758565"/>
    <lineage>
        <taxon>Bacteria</taxon>
        <taxon>Pseudomonadati</taxon>
        <taxon>Pseudomonadota</taxon>
        <taxon>Alphaproteobacteria</taxon>
        <taxon>Hyphomicrobiales</taxon>
        <taxon>Stappiaceae</taxon>
        <taxon>Stappia</taxon>
    </lineage>
</organism>
<evidence type="ECO:0000259" key="2">
    <source>
        <dbReference type="Pfam" id="PF09361"/>
    </source>
</evidence>
<evidence type="ECO:0000313" key="4">
    <source>
        <dbReference type="Proteomes" id="UP000541109"/>
    </source>
</evidence>
<dbReference type="Proteomes" id="UP000541109">
    <property type="component" value="Unassembled WGS sequence"/>
</dbReference>
<name>A0A839AI12_9HYPH</name>
<dbReference type="InterPro" id="IPR018968">
    <property type="entry name" value="Phasin"/>
</dbReference>
<gene>
    <name evidence="3" type="ORF">H2509_16420</name>
</gene>
<proteinExistence type="predicted"/>
<feature type="domain" description="Phasin" evidence="2">
    <location>
        <begin position="52"/>
        <end position="122"/>
    </location>
</feature>
<dbReference type="AlphaFoldDB" id="A0A839AI12"/>